<proteinExistence type="inferred from homology"/>
<comment type="similarity">
    <text evidence="1">Belongs to the outer membrane factor (OMF) (TC 1.B.17) family.</text>
</comment>
<dbReference type="InterPro" id="IPR010131">
    <property type="entry name" value="MdtP/NodT-like"/>
</dbReference>
<dbReference type="Proteomes" id="UP000236753">
    <property type="component" value="Unassembled WGS sequence"/>
</dbReference>
<sequence>MKPISLSRMSYSCAATELRIMILSCILLLGFSSQIEAGADTFSNASNRMNDHSATPSINEMSDLTLHDAVNLALLRNPELAAFSKEIRALEGVTLQAGLLRNPELSVNVENAGNIQKIRGDLNAPDSIVQEVVQQVTTIRIGQLIELGGKRAARVNAAMLGEELATRDYEAKRIEIIARVASVFTEVLAAQERLKLATETNQVAQNVVSTVTGRVQAGKVPPIEETRVKIGLSTTRIEQEQAQRDLISARRRLALLWNSSSPQFNIAIGDLKMTIAPPDLHVLEKKVLDNPLALRAIKNIEHRKALLEVEQTRRIPNLTLTAGIVNYAVVGGNTAIASVMMPLPLFDRNQGNLKEAYQRVDKAEDEQTMTELRLKTELAQTYEAMLAAWNEINLLRDEILPGAKNAFHVMRRGYELGKFGLLELLDAQRVLFQNQLLYVRALANYQRLMNDIERLIAAPIDSILNHRGVEKKAKE</sequence>
<evidence type="ECO:0000256" key="2">
    <source>
        <dbReference type="SAM" id="Coils"/>
    </source>
</evidence>
<name>A0A1H5RKJ0_9PROT</name>
<dbReference type="PANTHER" id="PTHR30203:SF24">
    <property type="entry name" value="BLR4935 PROTEIN"/>
    <property type="match status" value="1"/>
</dbReference>
<dbReference type="AlphaFoldDB" id="A0A1H5RKJ0"/>
<accession>A0A1H5RKJ0</accession>
<dbReference type="RefSeq" id="WP_103965061.1">
    <property type="nucleotide sequence ID" value="NZ_FNUX01000001.1"/>
</dbReference>
<gene>
    <name evidence="3" type="ORF">SAMN05216334_10156</name>
</gene>
<reference evidence="3 4" key="1">
    <citation type="submission" date="2016-10" db="EMBL/GenBank/DDBJ databases">
        <authorList>
            <person name="de Groot N.N."/>
        </authorList>
    </citation>
    <scope>NUCLEOTIDE SEQUENCE [LARGE SCALE GENOMIC DNA]</scope>
    <source>
        <strain evidence="3 4">Nm13</strain>
    </source>
</reference>
<evidence type="ECO:0000313" key="4">
    <source>
        <dbReference type="Proteomes" id="UP000236753"/>
    </source>
</evidence>
<organism evidence="3 4">
    <name type="scientific">Nitrosomonas ureae</name>
    <dbReference type="NCBI Taxonomy" id="44577"/>
    <lineage>
        <taxon>Bacteria</taxon>
        <taxon>Pseudomonadati</taxon>
        <taxon>Pseudomonadota</taxon>
        <taxon>Betaproteobacteria</taxon>
        <taxon>Nitrosomonadales</taxon>
        <taxon>Nitrosomonadaceae</taxon>
        <taxon>Nitrosomonas</taxon>
    </lineage>
</organism>
<dbReference type="SUPFAM" id="SSF56954">
    <property type="entry name" value="Outer membrane efflux proteins (OEP)"/>
    <property type="match status" value="1"/>
</dbReference>
<dbReference type="InterPro" id="IPR003423">
    <property type="entry name" value="OMP_efflux"/>
</dbReference>
<keyword evidence="2" id="KW-0175">Coiled coil</keyword>
<dbReference type="EMBL" id="FNUX01000001">
    <property type="protein sequence ID" value="SEF38885.1"/>
    <property type="molecule type" value="Genomic_DNA"/>
</dbReference>
<dbReference type="PANTHER" id="PTHR30203">
    <property type="entry name" value="OUTER MEMBRANE CATION EFFLUX PROTEIN"/>
    <property type="match status" value="1"/>
</dbReference>
<evidence type="ECO:0000313" key="3">
    <source>
        <dbReference type="EMBL" id="SEF38885.1"/>
    </source>
</evidence>
<dbReference type="Pfam" id="PF02321">
    <property type="entry name" value="OEP"/>
    <property type="match status" value="2"/>
</dbReference>
<evidence type="ECO:0000256" key="1">
    <source>
        <dbReference type="ARBA" id="ARBA00007613"/>
    </source>
</evidence>
<dbReference type="Gene3D" id="1.20.1600.10">
    <property type="entry name" value="Outer membrane efflux proteins (OEP)"/>
    <property type="match status" value="1"/>
</dbReference>
<dbReference type="OrthoDB" id="9791261at2"/>
<protein>
    <submittedName>
        <fullName evidence="3">Outer membrane protein, cobalt-zinc-cadmium efflux system</fullName>
    </submittedName>
</protein>
<dbReference type="GO" id="GO:0015562">
    <property type="term" value="F:efflux transmembrane transporter activity"/>
    <property type="evidence" value="ECO:0007669"/>
    <property type="project" value="InterPro"/>
</dbReference>
<feature type="coiled-coil region" evidence="2">
    <location>
        <begin position="346"/>
        <end position="373"/>
    </location>
</feature>